<dbReference type="AlphaFoldDB" id="A0A158D4Y2"/>
<keyword evidence="2" id="KW-1185">Reference proteome</keyword>
<reference evidence="1" key="1">
    <citation type="submission" date="2016-01" db="EMBL/GenBank/DDBJ databases">
        <authorList>
            <person name="Peeters C."/>
        </authorList>
    </citation>
    <scope>NUCLEOTIDE SEQUENCE</scope>
    <source>
        <strain evidence="1">LMG 29321</strain>
    </source>
</reference>
<dbReference type="RefSeq" id="WP_062608340.1">
    <property type="nucleotide sequence ID" value="NZ_FCOX02000027.1"/>
</dbReference>
<proteinExistence type="predicted"/>
<accession>A0A158D4Y2</accession>
<gene>
    <name evidence="1" type="ORF">AWB78_04739</name>
</gene>
<dbReference type="Proteomes" id="UP000071859">
    <property type="component" value="Unassembled WGS sequence"/>
</dbReference>
<evidence type="ECO:0000313" key="2">
    <source>
        <dbReference type="Proteomes" id="UP000071859"/>
    </source>
</evidence>
<dbReference type="EMBL" id="FCOX02000027">
    <property type="protein sequence ID" value="SAK89639.1"/>
    <property type="molecule type" value="Genomic_DNA"/>
</dbReference>
<name>A0A158D4Y2_9BURK</name>
<comment type="caution">
    <text evidence="1">The sequence shown here is derived from an EMBL/GenBank/DDBJ whole genome shotgun (WGS) entry which is preliminary data.</text>
</comment>
<organism evidence="1 2">
    <name type="scientific">Caballeronia calidae</name>
    <dbReference type="NCBI Taxonomy" id="1777139"/>
    <lineage>
        <taxon>Bacteria</taxon>
        <taxon>Pseudomonadati</taxon>
        <taxon>Pseudomonadota</taxon>
        <taxon>Betaproteobacteria</taxon>
        <taxon>Burkholderiales</taxon>
        <taxon>Burkholderiaceae</taxon>
        <taxon>Caballeronia</taxon>
    </lineage>
</organism>
<protein>
    <submittedName>
        <fullName evidence="1">Uncharacterized protein</fullName>
    </submittedName>
</protein>
<sequence>MTSTRDNNSSSLDSAAVANVRNEVADTAVAFLVDCRLTDQDLTAGIWEMALEYAYKPHPRFWRDIDLAAVVEAISLQYPNWRCAMATGCSTAEEVLYEVDLALYCNGFFEAMAEKMMELPKSARPRTGVAALQWICTELDRNGQVAELLLAQLPEVQCGKHALLLMTCLEQAESGHEMVLLGTQIARCYREKRMDDVA</sequence>
<evidence type="ECO:0000313" key="1">
    <source>
        <dbReference type="EMBL" id="SAK89639.1"/>
    </source>
</evidence>